<evidence type="ECO:0000313" key="2">
    <source>
        <dbReference type="Proteomes" id="UP001207582"/>
    </source>
</evidence>
<dbReference type="RefSeq" id="WP_264772980.1">
    <property type="nucleotide sequence ID" value="NZ_JAPDOG010000021.1"/>
</dbReference>
<comment type="caution">
    <text evidence="1">The sequence shown here is derived from an EMBL/GenBank/DDBJ whole genome shotgun (WGS) entry which is preliminary data.</text>
</comment>
<evidence type="ECO:0008006" key="3">
    <source>
        <dbReference type="Google" id="ProtNLM"/>
    </source>
</evidence>
<protein>
    <recommendedName>
        <fullName evidence="3">General secretion pathway protein K</fullName>
    </recommendedName>
</protein>
<dbReference type="Proteomes" id="UP001207582">
    <property type="component" value="Unassembled WGS sequence"/>
</dbReference>
<organism evidence="1 2">
    <name type="scientific">Defluviimonas salinarum</name>
    <dbReference type="NCBI Taxonomy" id="2992147"/>
    <lineage>
        <taxon>Bacteria</taxon>
        <taxon>Pseudomonadati</taxon>
        <taxon>Pseudomonadota</taxon>
        <taxon>Alphaproteobacteria</taxon>
        <taxon>Rhodobacterales</taxon>
        <taxon>Paracoccaceae</taxon>
        <taxon>Albidovulum</taxon>
    </lineage>
</organism>
<dbReference type="EMBL" id="JAPDOG010000021">
    <property type="protein sequence ID" value="MCW3783534.1"/>
    <property type="molecule type" value="Genomic_DNA"/>
</dbReference>
<sequence length="245" mass="26050">MICTGSSSKRKSGFALIVVLGSLAILTVLASVVGDRVMARLQANRAERTLNTRNAVQASLLGLALDWKRATPDASGPLRVTVAGEDWTLILQDAGGLVDLNTSSPELRALLFAALADDAAEAAEMERRYRDWRRSGRRLARVDDLYRITGLERSAEPDLTTVATVHSGRPGISAEHAPVDLLRIVTGQEAQGRDTLVPRVPQALASAPSGVNYLVTAIAADGAPVLSGTIHVPGSERGARILDMR</sequence>
<accession>A0ABT3J825</accession>
<keyword evidence="2" id="KW-1185">Reference proteome</keyword>
<evidence type="ECO:0000313" key="1">
    <source>
        <dbReference type="EMBL" id="MCW3783534.1"/>
    </source>
</evidence>
<reference evidence="1 2" key="1">
    <citation type="submission" date="2022-10" db="EMBL/GenBank/DDBJ databases">
        <title>Defluviimonas sp. CAU 1641 isolated from mud.</title>
        <authorList>
            <person name="Kim W."/>
        </authorList>
    </citation>
    <scope>NUCLEOTIDE SEQUENCE [LARGE SCALE GENOMIC DNA]</scope>
    <source>
        <strain evidence="1 2">CAU 1641</strain>
    </source>
</reference>
<proteinExistence type="predicted"/>
<gene>
    <name evidence="1" type="ORF">OM960_18505</name>
</gene>
<name>A0ABT3J825_9RHOB</name>